<dbReference type="GO" id="GO:0043235">
    <property type="term" value="C:receptor complex"/>
    <property type="evidence" value="ECO:0007669"/>
    <property type="project" value="TreeGrafter"/>
</dbReference>
<feature type="domain" description="GDNF/GAS1" evidence="9">
    <location>
        <begin position="229"/>
        <end position="327"/>
    </location>
</feature>
<keyword evidence="8" id="KW-1133">Transmembrane helix</keyword>
<dbReference type="InterPro" id="IPR037193">
    <property type="entry name" value="GDNF_alpha"/>
</dbReference>
<keyword evidence="11" id="KW-1185">Reference proteome</keyword>
<dbReference type="SUPFAM" id="SSF110035">
    <property type="entry name" value="GDNF receptor-like"/>
    <property type="match status" value="2"/>
</dbReference>
<keyword evidence="6" id="KW-0675">Receptor</keyword>
<accession>A0A5A9P6Q5</accession>
<evidence type="ECO:0000256" key="1">
    <source>
        <dbReference type="ARBA" id="ARBA00004236"/>
    </source>
</evidence>
<evidence type="ECO:0000256" key="8">
    <source>
        <dbReference type="SAM" id="Phobius"/>
    </source>
</evidence>
<evidence type="ECO:0000313" key="11">
    <source>
        <dbReference type="Proteomes" id="UP000324632"/>
    </source>
</evidence>
<dbReference type="PANTHER" id="PTHR10269:SF1">
    <property type="entry name" value="GDNF FAMILY RECEPTOR ALPHA-LIKE"/>
    <property type="match status" value="1"/>
</dbReference>
<evidence type="ECO:0000256" key="3">
    <source>
        <dbReference type="ARBA" id="ARBA00022475"/>
    </source>
</evidence>
<keyword evidence="4" id="KW-0732">Signal</keyword>
<evidence type="ECO:0000256" key="2">
    <source>
        <dbReference type="ARBA" id="ARBA00005961"/>
    </source>
</evidence>
<evidence type="ECO:0000313" key="10">
    <source>
        <dbReference type="EMBL" id="KAA0717628.1"/>
    </source>
</evidence>
<dbReference type="AlphaFoldDB" id="A0A5A9P6Q5"/>
<feature type="domain" description="GDNF/GAS1" evidence="9">
    <location>
        <begin position="141"/>
        <end position="218"/>
    </location>
</feature>
<keyword evidence="8" id="KW-0812">Transmembrane</keyword>
<name>A0A5A9P6Q5_9TELE</name>
<keyword evidence="7" id="KW-0325">Glycoprotein</keyword>
<dbReference type="Pfam" id="PF02351">
    <property type="entry name" value="GDNF"/>
    <property type="match status" value="2"/>
</dbReference>
<evidence type="ECO:0000256" key="7">
    <source>
        <dbReference type="ARBA" id="ARBA00023180"/>
    </source>
</evidence>
<comment type="caution">
    <text evidence="10">The sequence shown here is derived from an EMBL/GenBank/DDBJ whole genome shotgun (WGS) entry which is preliminary data.</text>
</comment>
<comment type="similarity">
    <text evidence="2">Belongs to the GDNFR family.</text>
</comment>
<feature type="transmembrane region" description="Helical" evidence="8">
    <location>
        <begin position="374"/>
        <end position="396"/>
    </location>
</feature>
<organism evidence="10 11">
    <name type="scientific">Triplophysa tibetana</name>
    <dbReference type="NCBI Taxonomy" id="1572043"/>
    <lineage>
        <taxon>Eukaryota</taxon>
        <taxon>Metazoa</taxon>
        <taxon>Chordata</taxon>
        <taxon>Craniata</taxon>
        <taxon>Vertebrata</taxon>
        <taxon>Euteleostomi</taxon>
        <taxon>Actinopterygii</taxon>
        <taxon>Neopterygii</taxon>
        <taxon>Teleostei</taxon>
        <taxon>Ostariophysi</taxon>
        <taxon>Cypriniformes</taxon>
        <taxon>Nemacheilidae</taxon>
        <taxon>Triplophysa</taxon>
    </lineage>
</organism>
<evidence type="ECO:0000256" key="5">
    <source>
        <dbReference type="ARBA" id="ARBA00023136"/>
    </source>
</evidence>
<comment type="subcellular location">
    <subcellularLocation>
        <location evidence="1">Cell membrane</location>
    </subcellularLocation>
</comment>
<evidence type="ECO:0000256" key="6">
    <source>
        <dbReference type="ARBA" id="ARBA00023170"/>
    </source>
</evidence>
<dbReference type="GO" id="GO:0007399">
    <property type="term" value="P:nervous system development"/>
    <property type="evidence" value="ECO:0007669"/>
    <property type="project" value="TreeGrafter"/>
</dbReference>
<dbReference type="SMART" id="SM00907">
    <property type="entry name" value="GDNF"/>
    <property type="match status" value="2"/>
</dbReference>
<dbReference type="GO" id="GO:0007169">
    <property type="term" value="P:cell surface receptor protein tyrosine kinase signaling pathway"/>
    <property type="evidence" value="ECO:0007669"/>
    <property type="project" value="UniProtKB-ARBA"/>
</dbReference>
<dbReference type="InterPro" id="IPR003438">
    <property type="entry name" value="GDNF_rcpt"/>
</dbReference>
<dbReference type="InterPro" id="IPR016017">
    <property type="entry name" value="GDNF/GAS1"/>
</dbReference>
<evidence type="ECO:0000259" key="9">
    <source>
        <dbReference type="SMART" id="SM00907"/>
    </source>
</evidence>
<dbReference type="PANTHER" id="PTHR10269">
    <property type="entry name" value="GDNF RECEPTOR ALPHA"/>
    <property type="match status" value="1"/>
</dbReference>
<reference evidence="10 11" key="1">
    <citation type="journal article" date="2019" name="Mol. Ecol. Resour.">
        <title>Chromosome-level genome assembly of Triplophysa tibetana, a fish adapted to the harsh high-altitude environment of the Tibetan Plateau.</title>
        <authorList>
            <person name="Yang X."/>
            <person name="Liu H."/>
            <person name="Ma Z."/>
            <person name="Zou Y."/>
            <person name="Zou M."/>
            <person name="Mao Y."/>
            <person name="Li X."/>
            <person name="Wang H."/>
            <person name="Chen T."/>
            <person name="Wang W."/>
            <person name="Yang R."/>
        </authorList>
    </citation>
    <scope>NUCLEOTIDE SEQUENCE [LARGE SCALE GENOMIC DNA]</scope>
    <source>
        <strain evidence="10">TTIB1903HZAU</strain>
        <tissue evidence="10">Muscle</tissue>
    </source>
</reference>
<sequence>MLITDMTLTRHSSSMRAIKPALFASYLLCQVVCTSTACTSHISACVSRRFCKNEQGFLTHVCDFKDGRSQLTDPKVCNNTLQIILTRSPALGECLCYSSVPCSTLQHACSQCQHHLAQENKKPDAEWETVGQIGRRINGSCLEEIMACIEDEMCNRKMVPFVQACSAHQCKPLQCRQATGHFYSTLPLNRAERLVFCECDREDQECQEMKDSLHSGSCVMDDSQTPWTCLEMLDSCTGDVLCRQRFNRYLSDCFGAEEAVLDHQHPASDWLQLLDPDFFLGEQQQCRVAFLATMGSVLHHPCICDRLHHQDLHKCNRLQQLFQNKSLFKLSRTKETLRIKLSDEINVRPQPTNESSSEQQLTDESSTELLSDQLFYLLIYISVLMVVVLFAVSLILHRLRRLHQAAGKQQGFEAHQSKSLMLVSDNI</sequence>
<dbReference type="EMBL" id="SOYY01000008">
    <property type="protein sequence ID" value="KAA0717628.1"/>
    <property type="molecule type" value="Genomic_DNA"/>
</dbReference>
<evidence type="ECO:0000256" key="4">
    <source>
        <dbReference type="ARBA" id="ARBA00022729"/>
    </source>
</evidence>
<protein>
    <recommendedName>
        <fullName evidence="9">GDNF/GAS1 domain-containing protein</fullName>
    </recommendedName>
</protein>
<dbReference type="Proteomes" id="UP000324632">
    <property type="component" value="Chromosome 8"/>
</dbReference>
<keyword evidence="5 8" id="KW-0472">Membrane</keyword>
<dbReference type="GO" id="GO:0038023">
    <property type="term" value="F:signaling receptor activity"/>
    <property type="evidence" value="ECO:0007669"/>
    <property type="project" value="InterPro"/>
</dbReference>
<keyword evidence="3" id="KW-1003">Cell membrane</keyword>
<dbReference type="GO" id="GO:0009897">
    <property type="term" value="C:external side of plasma membrane"/>
    <property type="evidence" value="ECO:0007669"/>
    <property type="project" value="TreeGrafter"/>
</dbReference>
<gene>
    <name evidence="10" type="ORF">E1301_Tti016764</name>
</gene>
<proteinExistence type="inferred from homology"/>